<dbReference type="CDD" id="cd24012">
    <property type="entry name" value="ASKHA_NBD_KDGal-kinase"/>
    <property type="match status" value="1"/>
</dbReference>
<dbReference type="InterPro" id="IPR007729">
    <property type="entry name" value="DGOK"/>
</dbReference>
<proteinExistence type="predicted"/>
<evidence type="ECO:0000313" key="2">
    <source>
        <dbReference type="Proteomes" id="UP000591071"/>
    </source>
</evidence>
<name>A0A848BVK4_9FIRM</name>
<sequence>MYIATIDGGTSNTRVFVWHDGIIAGQAKAAVGVRNTAMDGTNQRLQEAVRDTLAEAARMAGVATGDISIVLAAGMLTSNVGLCDIPHVTAPVSLEGLAQAMVVKELPAICQQPLWFVPGVRNCDPATLTPDQSIDMDMMRGEEVEAAGLLAQAAPEGKAVFVLPGSHNKYVMIDEQQRIQGCLTTLYGELLHSLTFDTILADTLNRSFASEFLAGPFRKGVSDYYQMGLLHGAFMTRILGMFCHYTAQEAQNYLLGLLMADDMTALKRSRIFAGLEKAIFVVAGNTVMQKAYEAILKKDGYQVVLAAEEQQQALSGRGALYLAGLRGLL</sequence>
<organism evidence="1 2">
    <name type="scientific">Megasphaera hexanoica</name>
    <dbReference type="NCBI Taxonomy" id="1675036"/>
    <lineage>
        <taxon>Bacteria</taxon>
        <taxon>Bacillati</taxon>
        <taxon>Bacillota</taxon>
        <taxon>Negativicutes</taxon>
        <taxon>Veillonellales</taxon>
        <taxon>Veillonellaceae</taxon>
        <taxon>Megasphaera</taxon>
    </lineage>
</organism>
<dbReference type="Gene3D" id="3.30.420.310">
    <property type="entry name" value="2-keto-3-deoxy-galactonokinase, C-terminal domain"/>
    <property type="match status" value="1"/>
</dbReference>
<dbReference type="Gene3D" id="3.30.420.300">
    <property type="entry name" value="2-keto-3-deoxy-galactonokinase, substrate binding domain"/>
    <property type="match status" value="1"/>
</dbReference>
<dbReference type="GO" id="GO:0034194">
    <property type="term" value="P:D-galactonate catabolic process"/>
    <property type="evidence" value="ECO:0007669"/>
    <property type="project" value="InterPro"/>
</dbReference>
<dbReference type="InterPro" id="IPR042257">
    <property type="entry name" value="DGOK_C"/>
</dbReference>
<dbReference type="GO" id="GO:0008671">
    <property type="term" value="F:2-dehydro-3-deoxygalactonokinase activity"/>
    <property type="evidence" value="ECO:0007669"/>
    <property type="project" value="InterPro"/>
</dbReference>
<dbReference type="EMBL" id="JABAFG010000027">
    <property type="protein sequence ID" value="NME29275.1"/>
    <property type="molecule type" value="Genomic_DNA"/>
</dbReference>
<dbReference type="Proteomes" id="UP000591071">
    <property type="component" value="Unassembled WGS sequence"/>
</dbReference>
<dbReference type="AlphaFoldDB" id="A0A848BVK4"/>
<gene>
    <name evidence="1" type="ORF">HF872_11715</name>
</gene>
<evidence type="ECO:0000313" key="1">
    <source>
        <dbReference type="EMBL" id="NME29275.1"/>
    </source>
</evidence>
<keyword evidence="1" id="KW-0418">Kinase</keyword>
<accession>A0A848BVK4</accession>
<dbReference type="KEGG" id="mhw:ACT01_11895"/>
<dbReference type="InterPro" id="IPR042258">
    <property type="entry name" value="DGOK_N"/>
</dbReference>
<reference evidence="1 2" key="1">
    <citation type="submission" date="2020-04" db="EMBL/GenBank/DDBJ databases">
        <authorList>
            <person name="Hitch T.C.A."/>
            <person name="Wylensek D."/>
            <person name="Clavel T."/>
        </authorList>
    </citation>
    <scope>NUCLEOTIDE SEQUENCE [LARGE SCALE GENOMIC DNA]</scope>
    <source>
        <strain evidence="1 2">Oil-RF-744-FAT-WT-6-1</strain>
    </source>
</reference>
<dbReference type="RefSeq" id="WP_059075681.1">
    <property type="nucleotide sequence ID" value="NZ_CP011940.1"/>
</dbReference>
<dbReference type="Pfam" id="PF05035">
    <property type="entry name" value="DGOK"/>
    <property type="match status" value="1"/>
</dbReference>
<keyword evidence="1" id="KW-0808">Transferase</keyword>
<comment type="caution">
    <text evidence="1">The sequence shown here is derived from an EMBL/GenBank/DDBJ whole genome shotgun (WGS) entry which is preliminary data.</text>
</comment>
<protein>
    <submittedName>
        <fullName evidence="1">2-dehydro-3-deoxygalactonokinase</fullName>
    </submittedName>
</protein>